<keyword evidence="1" id="KW-0547">Nucleotide-binding</keyword>
<dbReference type="SMART" id="SM00973">
    <property type="entry name" value="Sec63"/>
    <property type="match status" value="2"/>
</dbReference>
<accession>A0ABR4QAM5</accession>
<evidence type="ECO:0000256" key="1">
    <source>
        <dbReference type="ARBA" id="ARBA00022741"/>
    </source>
</evidence>
<dbReference type="InterPro" id="IPR036388">
    <property type="entry name" value="WH-like_DNA-bd_sf"/>
</dbReference>
<dbReference type="PROSITE" id="PS50077">
    <property type="entry name" value="HEAT_REPEAT"/>
    <property type="match status" value="6"/>
</dbReference>
<evidence type="ECO:0000256" key="4">
    <source>
        <dbReference type="ARBA" id="ARBA00022840"/>
    </source>
</evidence>
<keyword evidence="10" id="KW-1185">Reference proteome</keyword>
<keyword evidence="3" id="KW-0347">Helicase</keyword>
<dbReference type="SUPFAM" id="SSF52540">
    <property type="entry name" value="P-loop containing nucleoside triphosphate hydrolases"/>
    <property type="match status" value="4"/>
</dbReference>
<dbReference type="InterPro" id="IPR057842">
    <property type="entry name" value="WH_MER3"/>
</dbReference>
<sequence length="3108" mass="344697">MRFRNIEIYACKYHNRRKYQQHLTASSKVTGLFPFCQVEICSSPSWVVLYVIRDSLTGHEHITCYWSSRQWIGHPTSISATAHHNKRKWKSLGPEKTRVQLIPFLIDSIYDVEDVMVAIAEELGRFVPYVGGVAYAPCLINPLESLALVEDANVREKAVQSLRLLAREHTDKDLQEQVFPLIRRLAAGDWFSSRASACGLFAVVYGRLDASSRQEILSLAQSLTNDDTPMVRRALAAVLGELALAMVGIPPVSDAAAAPSLVGSAVGGPVGGGGINADQETAEDCPLDRLPAGQQDTDTTPTTTVASATEADSFIFAPIEETPEVAEARAQIVTSLVPLFNSLAFKDDQESVRLIALEAAVPLARALGPTLAEQHIVQSLQKILDFKSWRSRCLLAKKLTLLQNCLGPRVTKNCLIDLFLALLADDIAEVRCAAASQITGFTSGLLNGQSVSSAAATLSTDKVDNMAASVSTPMDGIVEGGTGEIGEGETEDPSTPKALGDAEAFIVQRLLPAMADLNADSNVHVKVKLGQAVLGLAPLLGRELTVAHLLPIILAQLKDESPDVRLGVITSLELVNSVVGVEEVSSSLLPAIVELAKVPVWRVRLAVINQMPLLADQLGEAFFETRLMQHFLSWLADAAYAVREAAVINLTRLTQKFGSTWARTFFLSQIAELSQNENYLQRMISLQCIINLSPVIDAETCSQLLLPTALRMDHDRVPNVRFKVAQALAKLGAVVGAEVVMPCLQRLLKDVDMDVRYYAAEAIEFLKRDHGEGGDKREASTSLKMDTVSEAMELSQWSCVSLALLVGALDPPKPWSACGGRAKLREGVCYQAAVGWCPKCCSLLAWMRYVEDYSYSLRNFTSDLRALVRKSPHSTSLEEGFLQNGTASPPSGIDLQKELLALVAFDQVGIRNRNSDISTSLKNFFTACRKLSPSQEAKVPLTFFGGLGLLIFRSMETNASVKNFRVQPDVQRRLSDVCDLLGVGIGSADQLGNLLHDLRQVIFILGTNSRVDKMALVALIRRAWCEVSGSKNNDSDFQIRNVDDNDFGEVEAATLIELFSVNFEPSSRKSGTIHLDALEIAVRRNVEASVRQNQLTNSAENKSMKMDEWTQLKGFLEPVCKNLRMDITQIVEIVFKALKSERSNDSLQSELIDLMGFDQFDTVAVLIRERAEWVRWYNWYLAHKDSLRKGGETASNVAHPTKRKVKDSRVKNRSGSAVKEFNLVEQLLTDPKVLEDMHHGKCLAAATHAQITATETYYRAVAAATGQQSPSESPPFVFDAMAEVMTARPNIKRSNMVLPKDTKHKQTPQWESYEFPSPTRLGETEDPTLNLVRKHLPNGGSLVEVASLDRVAQLAFKGVRRLNLVQSVVFETAYNSGENLLISSPTGSGKTNTAMLTILHLIRQHINSETGVLETGNFKIVYMAPMKALAAEMAATFGKRLAPLGVRVKECTGDMQLSAQEILETQMLVTTPEKWDVISRKGAGDASLAQALQLLIIDEVHLLQEERGAVIEALVARTLRQVEASQCLIRIVGLSATLPNYLDVAAFLRVNPSRGLFYFDNRFRPVPLDMAFVGVRASVSGSATELLMNQVCYERIIEQLRQNQQVMIFVHARGETTRTARWLLDKASQSGDLKYFEPPPSCKTPEFIKRTSRVSDLALRELAPRGIGCHHAGMLRPDRSLVERLFGEGALRVLVCTATLAWGVNLPAHAVVIKGTRIYDPDRSDYVDLDILDVLQIFGRAGRPQFDEFGVATIITTHDKLDHYVRLVTNQVPIESNLLSNLNDHLNAEIALGTVSTVSEAVTWLSYTYLFVRLTRSPLHYGITPAMLSEDPDLTRFLTKSVETAAAELDSAEMIRFEPSTGQMASTDRGRTASLYYISYATAALVCQRLHALMRLQDLIGLVAEASEFAQMKVRDEEEAELQYLSDEACRVVVKNPGTVEGTLGVKVNVLLQAYISRARLTTHSLVSDMFYVQQNAGRLARYIFEIALRLAWSVCATSAHRLSKMIEHRLWHDKTPLWQFTDSNVDDYQLLNRVDALSLRVDKIREMNPSELNDILRYQGLRGAEYVCRLASYLPFLTLAVEAQPVTRSILRITVRLTADFTWIDRHHGNGGALLYWLWVEDSDSACIYHSEAFALTKKMMVKAKDGPLTELFFTIPIHEPLPSQYLVRCISDRYLDVETIAPVHLRNILFPQTDPLHNDLLPLDPLPIRALNNPLYEELYSFTHFNAIQTQVFHTLYHQDVNVLLGAPTGSGKTAMAELALFRVFNTTPDKKCVYIAPLKALVRERVDDWSVKIGKKLGKRVVELTGDVSPDASLLRNADVIVSTPEKWDGVSRSWRQRNYVRQIALIVIDEIHMVGEDRGPVIEAIVSRANFIANQLNTRVRIVGLSTALANAVDLAVWLRVPLTPLGVNSGCSGRGLFNFRPSVRPVPLEVHIQAFPGRRYCPRMALMNKPIFQAIQSHSVNKPVLVFVASRRQTRRTAFDLITHASSDYSPRRWLHMDVDEMEALASTMRDQNLQITLPYGIGIHHAGLRENDRRIVEELFVNQKIQVLIATSTLAWGVNFPAHLVIVKGTEYFDGKTKRYIDYPITDVLQMMGRAGRPQFDTDGKAVVMVQDTKKAFYKRFLYEPFPVESCLPRILPDYLNAEIASGSIASMQAAMECITWTFYFRRLLVNPNYYHLEDTSAASVSAFLSAVVSDAVERLMDAGCVEVGEPEFDEMNTNVIPLYSTPMGRLASFYYISHKTIRLFAQSLSTTTSIEDLIYILSMSEEFADIPVRHGEDEVNATLAAGMPLRLREPPESGHAKAHLLLQAHLSRKTAGLPVADYITDTASLLEQTPRLLAALLDCAALGGYLATALRCIFLGQMIGRALWLSDSPLLQLSPSIDSSHLAAFRLSEDVYVETLPRLLEVAGSAPQFSGLRSVIGDRLAPEIVEQIRRTLLCLPIVSFHVALAGGRSEEKVPIIGLDVSPEEARQHALGVYPDTDYALVVTLNYENTPSLMPRDHGGRQPRPSGWVVVLGEPTGEEVDEGGLLLGMKKTTFRRSNLHTNVVSLSFRFDDTTTTVEGVHELSLYLMSDTFLSIDQQLSFCLRLLPPAEDFYFSPPE</sequence>
<evidence type="ECO:0000256" key="3">
    <source>
        <dbReference type="ARBA" id="ARBA00022806"/>
    </source>
</evidence>
<keyword evidence="4" id="KW-0067">ATP-binding</keyword>
<evidence type="ECO:0000313" key="9">
    <source>
        <dbReference type="EMBL" id="KAL5106669.1"/>
    </source>
</evidence>
<dbReference type="PANTHER" id="PTHR47961">
    <property type="entry name" value="DNA POLYMERASE THETA, PUTATIVE (AFU_ORTHOLOGUE AFUA_1G05260)-RELATED"/>
    <property type="match status" value="1"/>
</dbReference>
<dbReference type="PROSITE" id="PS51194">
    <property type="entry name" value="HELICASE_CTER"/>
    <property type="match status" value="2"/>
</dbReference>
<evidence type="ECO:0000256" key="5">
    <source>
        <dbReference type="PROSITE-ProRule" id="PRU00103"/>
    </source>
</evidence>
<feature type="repeat" description="HEAT" evidence="5">
    <location>
        <begin position="705"/>
        <end position="742"/>
    </location>
</feature>
<dbReference type="InterPro" id="IPR003593">
    <property type="entry name" value="AAA+_ATPase"/>
</dbReference>
<reference evidence="9 10" key="1">
    <citation type="journal article" date="2022" name="Front. Cell. Infect. Microbiol.">
        <title>The Genomes of Two Strains of Taenia crassiceps the Animal Model for the Study of Human Cysticercosis.</title>
        <authorList>
            <person name="Bobes R.J."/>
            <person name="Estrada K."/>
            <person name="Rios-Valencia D.G."/>
            <person name="Calderon-Gallegos A."/>
            <person name="de la Torre P."/>
            <person name="Carrero J.C."/>
            <person name="Sanchez-Flores A."/>
            <person name="Laclette J.P."/>
        </authorList>
    </citation>
    <scope>NUCLEOTIDE SEQUENCE [LARGE SCALE GENOMIC DNA]</scope>
    <source>
        <strain evidence="9">WFUcys</strain>
    </source>
</reference>
<dbReference type="Pfam" id="PF00271">
    <property type="entry name" value="Helicase_C"/>
    <property type="match status" value="2"/>
</dbReference>
<dbReference type="Gene3D" id="2.60.40.150">
    <property type="entry name" value="C2 domain"/>
    <property type="match status" value="2"/>
</dbReference>
<evidence type="ECO:0000259" key="7">
    <source>
        <dbReference type="PROSITE" id="PS51192"/>
    </source>
</evidence>
<dbReference type="CDD" id="cd18795">
    <property type="entry name" value="SF2_C_Ski2"/>
    <property type="match status" value="2"/>
</dbReference>
<proteinExistence type="predicted"/>
<dbReference type="InterPro" id="IPR027417">
    <property type="entry name" value="P-loop_NTPase"/>
</dbReference>
<feature type="repeat" description="HEAT" evidence="5">
    <location>
        <begin position="740"/>
        <end position="778"/>
    </location>
</feature>
<feature type="repeat" description="HEAT" evidence="5">
    <location>
        <begin position="336"/>
        <end position="375"/>
    </location>
</feature>
<dbReference type="InterPro" id="IPR050474">
    <property type="entry name" value="Hel308_SKI2-like"/>
</dbReference>
<evidence type="ECO:0000256" key="6">
    <source>
        <dbReference type="SAM" id="MobiDB-lite"/>
    </source>
</evidence>
<dbReference type="Pfam" id="PF23445">
    <property type="entry name" value="WHD_SNRNP200"/>
    <property type="match status" value="2"/>
</dbReference>
<dbReference type="InterPro" id="IPR011545">
    <property type="entry name" value="DEAD/DEAH_box_helicase_dom"/>
</dbReference>
<feature type="domain" description="Helicase ATP-binding" evidence="7">
    <location>
        <begin position="2236"/>
        <end position="2411"/>
    </location>
</feature>
<dbReference type="InterPro" id="IPR004179">
    <property type="entry name" value="Sec63-dom"/>
</dbReference>
<protein>
    <submittedName>
        <fullName evidence="9">Activating signal cointegrator 1 complex subunit 3</fullName>
    </submittedName>
</protein>
<dbReference type="InterPro" id="IPR014756">
    <property type="entry name" value="Ig_E-set"/>
</dbReference>
<dbReference type="InterPro" id="IPR001650">
    <property type="entry name" value="Helicase_C-like"/>
</dbReference>
<dbReference type="Gene3D" id="1.10.10.10">
    <property type="entry name" value="Winged helix-like DNA-binding domain superfamily/Winged helix DNA-binding domain"/>
    <property type="match status" value="2"/>
</dbReference>
<evidence type="ECO:0000259" key="8">
    <source>
        <dbReference type="PROSITE" id="PS51194"/>
    </source>
</evidence>
<evidence type="ECO:0000313" key="10">
    <source>
        <dbReference type="Proteomes" id="UP001651158"/>
    </source>
</evidence>
<dbReference type="PANTHER" id="PTHR47961:SF13">
    <property type="entry name" value="ACTIVATING SIGNAL COINTEGRATOR 1 COMPLEX SUBUNIT 3"/>
    <property type="match status" value="1"/>
</dbReference>
<name>A0ABR4QAM5_9CEST</name>
<dbReference type="Pfam" id="PF00270">
    <property type="entry name" value="DEAD"/>
    <property type="match status" value="2"/>
</dbReference>
<dbReference type="SUPFAM" id="SSF158702">
    <property type="entry name" value="Sec63 N-terminal domain-like"/>
    <property type="match status" value="2"/>
</dbReference>
<evidence type="ECO:0000256" key="2">
    <source>
        <dbReference type="ARBA" id="ARBA00022801"/>
    </source>
</evidence>
<dbReference type="SUPFAM" id="SSF48371">
    <property type="entry name" value="ARM repeat"/>
    <property type="match status" value="1"/>
</dbReference>
<dbReference type="InterPro" id="IPR035892">
    <property type="entry name" value="C2_domain_sf"/>
</dbReference>
<dbReference type="SUPFAM" id="SSF46785">
    <property type="entry name" value="Winged helix' DNA-binding domain"/>
    <property type="match status" value="2"/>
</dbReference>
<dbReference type="EMBL" id="JAKROA010000005">
    <property type="protein sequence ID" value="KAL5106669.1"/>
    <property type="molecule type" value="Genomic_DNA"/>
</dbReference>
<dbReference type="SMART" id="SM00382">
    <property type="entry name" value="AAA"/>
    <property type="match status" value="2"/>
</dbReference>
<feature type="domain" description="Helicase ATP-binding" evidence="7">
    <location>
        <begin position="1371"/>
        <end position="1556"/>
    </location>
</feature>
<dbReference type="Pfam" id="PF02889">
    <property type="entry name" value="Sec63"/>
    <property type="match status" value="2"/>
</dbReference>
<feature type="region of interest" description="Disordered" evidence="6">
    <location>
        <begin position="1301"/>
        <end position="1322"/>
    </location>
</feature>
<dbReference type="SMART" id="SM00487">
    <property type="entry name" value="DEXDc"/>
    <property type="match status" value="2"/>
</dbReference>
<feature type="domain" description="Helicase C-terminal" evidence="8">
    <location>
        <begin position="1592"/>
        <end position="1790"/>
    </location>
</feature>
<dbReference type="SUPFAM" id="SSF81296">
    <property type="entry name" value="E set domains"/>
    <property type="match status" value="1"/>
</dbReference>
<gene>
    <name evidence="9" type="ORF">TcWFU_002763</name>
</gene>
<dbReference type="InterPro" id="IPR014001">
    <property type="entry name" value="Helicase_ATP-bd"/>
</dbReference>
<dbReference type="InterPro" id="IPR021133">
    <property type="entry name" value="HEAT_type_2"/>
</dbReference>
<dbReference type="Gene3D" id="1.10.3380.10">
    <property type="entry name" value="Sec63 N-terminal domain-like domain"/>
    <property type="match status" value="2"/>
</dbReference>
<dbReference type="PROSITE" id="PS51192">
    <property type="entry name" value="HELICASE_ATP_BIND_1"/>
    <property type="match status" value="2"/>
</dbReference>
<dbReference type="InterPro" id="IPR011989">
    <property type="entry name" value="ARM-like"/>
</dbReference>
<comment type="caution">
    <text evidence="9">The sequence shown here is derived from an EMBL/GenBank/DDBJ whole genome shotgun (WGS) entry which is preliminary data.</text>
</comment>
<dbReference type="Gene3D" id="3.40.50.300">
    <property type="entry name" value="P-loop containing nucleotide triphosphate hydrolases"/>
    <property type="match status" value="4"/>
</dbReference>
<dbReference type="InterPro" id="IPR036390">
    <property type="entry name" value="WH_DNA-bd_sf"/>
</dbReference>
<feature type="domain" description="Helicase C-terminal" evidence="8">
    <location>
        <begin position="2455"/>
        <end position="2663"/>
    </location>
</feature>
<keyword evidence="2" id="KW-0378">Hydrolase</keyword>
<organism evidence="9 10">
    <name type="scientific">Taenia crassiceps</name>
    <dbReference type="NCBI Taxonomy" id="6207"/>
    <lineage>
        <taxon>Eukaryota</taxon>
        <taxon>Metazoa</taxon>
        <taxon>Spiralia</taxon>
        <taxon>Lophotrochozoa</taxon>
        <taxon>Platyhelminthes</taxon>
        <taxon>Cestoda</taxon>
        <taxon>Eucestoda</taxon>
        <taxon>Cyclophyllidea</taxon>
        <taxon>Taeniidae</taxon>
        <taxon>Taenia</taxon>
    </lineage>
</organism>
<feature type="repeat" description="HEAT" evidence="5">
    <location>
        <begin position="510"/>
        <end position="548"/>
    </location>
</feature>
<dbReference type="Gene3D" id="1.25.10.10">
    <property type="entry name" value="Leucine-rich Repeat Variant"/>
    <property type="match status" value="1"/>
</dbReference>
<feature type="repeat" description="HEAT" evidence="5">
    <location>
        <begin position="588"/>
        <end position="626"/>
    </location>
</feature>
<dbReference type="Proteomes" id="UP001651158">
    <property type="component" value="Unassembled WGS sequence"/>
</dbReference>
<dbReference type="SMART" id="SM00490">
    <property type="entry name" value="HELICc"/>
    <property type="match status" value="2"/>
</dbReference>
<dbReference type="InterPro" id="IPR016024">
    <property type="entry name" value="ARM-type_fold"/>
</dbReference>
<feature type="repeat" description="HEAT" evidence="5">
    <location>
        <begin position="549"/>
        <end position="587"/>
    </location>
</feature>